<dbReference type="RefSeq" id="WP_043940922.1">
    <property type="nucleotide sequence ID" value="NZ_JWHT01000016.1"/>
</dbReference>
<protein>
    <submittedName>
        <fullName evidence="3">Phosphodiesterase</fullName>
    </submittedName>
</protein>
<dbReference type="SUPFAM" id="SSF56300">
    <property type="entry name" value="Metallo-dependent phosphatases"/>
    <property type="match status" value="1"/>
</dbReference>
<dbReference type="PIRSF" id="PIRSF000883">
    <property type="entry name" value="Pesterase_MJ0912"/>
    <property type="match status" value="1"/>
</dbReference>
<comment type="caution">
    <text evidence="3">The sequence shown here is derived from an EMBL/GenBank/DDBJ whole genome shotgun (WGS) entry which is preliminary data.</text>
</comment>
<comment type="similarity">
    <text evidence="1">Belongs to the metallophosphoesterase superfamily. YfcE family.</text>
</comment>
<feature type="domain" description="Calcineurin-like phosphoesterase" evidence="2">
    <location>
        <begin position="4"/>
        <end position="195"/>
    </location>
</feature>
<dbReference type="PATRIC" id="fig|137591.24.peg.756"/>
<name>A0A0D1LYP7_9LACO</name>
<evidence type="ECO:0000259" key="2">
    <source>
        <dbReference type="Pfam" id="PF12850"/>
    </source>
</evidence>
<dbReference type="InterPro" id="IPR011152">
    <property type="entry name" value="Pesterase_MJ0912"/>
</dbReference>
<reference evidence="3" key="1">
    <citation type="journal article" date="2015" name="Microbiology (Mosc.)">
        <title>Genomics of the Weissella cibaria species with an examination of its metabolic traits.</title>
        <authorList>
            <person name="Lynch K.M."/>
            <person name="Lucid A."/>
            <person name="Arendt E.K."/>
            <person name="Sleator R.D."/>
            <person name="Lucey B."/>
            <person name="Coffey A."/>
        </authorList>
    </citation>
    <scope>NUCLEOTIDE SEQUENCE [LARGE SCALE GENOMIC DNA]</scope>
    <source>
        <strain evidence="3">AB3b</strain>
    </source>
</reference>
<proteinExistence type="inferred from homology"/>
<sequence length="283" mass="32222">MMKKVAVLSDVHGNVTALEAAIADAQAAGADEYWFLGDLFMPGPGAHDIVDMLRKINVTVWLRGNWDDFLFAALERTVDYNKPTRVYTARLAAYVMQNMPREDYDFIMALPVADTHNVEDLTFTLSHNLPQKNSGHELLPMSDQYYFDALFMGRDADVAIYGHTHQMIYRTASDGRAILNPGSVGSPFSLKRKMRQNRDARYLMLTVDGTHFASDFRSIPYDQATEMQLATERNLPYLELYQNLVYEGLGYVHDAGTVADVNRRFGYVQETKDLLSELRQVYH</sequence>
<dbReference type="AlphaFoldDB" id="A0A0D1LYP7"/>
<evidence type="ECO:0000256" key="1">
    <source>
        <dbReference type="ARBA" id="ARBA00008950"/>
    </source>
</evidence>
<dbReference type="InterPro" id="IPR024654">
    <property type="entry name" value="Calcineurin-like_PHP_lpxH"/>
</dbReference>
<dbReference type="InterPro" id="IPR050126">
    <property type="entry name" value="Ap4A_hydrolase"/>
</dbReference>
<dbReference type="InterPro" id="IPR029052">
    <property type="entry name" value="Metallo-depent_PP-like"/>
</dbReference>
<accession>A0A0D1LYP7</accession>
<dbReference type="Gene3D" id="3.60.21.10">
    <property type="match status" value="1"/>
</dbReference>
<organism evidence="3 4">
    <name type="scientific">Weissella cibaria</name>
    <dbReference type="NCBI Taxonomy" id="137591"/>
    <lineage>
        <taxon>Bacteria</taxon>
        <taxon>Bacillati</taxon>
        <taxon>Bacillota</taxon>
        <taxon>Bacilli</taxon>
        <taxon>Lactobacillales</taxon>
        <taxon>Lactobacillaceae</taxon>
        <taxon>Weissella</taxon>
    </lineage>
</organism>
<dbReference type="Pfam" id="PF12850">
    <property type="entry name" value="Metallophos_2"/>
    <property type="match status" value="1"/>
</dbReference>
<evidence type="ECO:0000313" key="4">
    <source>
        <dbReference type="Proteomes" id="UP000032289"/>
    </source>
</evidence>
<dbReference type="PANTHER" id="PTHR42850:SF2">
    <property type="entry name" value="BLL5683 PROTEIN"/>
    <property type="match status" value="1"/>
</dbReference>
<dbReference type="EMBL" id="JWHT01000016">
    <property type="protein sequence ID" value="KIU25050.1"/>
    <property type="molecule type" value="Genomic_DNA"/>
</dbReference>
<evidence type="ECO:0000313" key="3">
    <source>
        <dbReference type="EMBL" id="KIU25050.1"/>
    </source>
</evidence>
<dbReference type="GO" id="GO:0005737">
    <property type="term" value="C:cytoplasm"/>
    <property type="evidence" value="ECO:0007669"/>
    <property type="project" value="TreeGrafter"/>
</dbReference>
<dbReference type="PANTHER" id="PTHR42850">
    <property type="entry name" value="METALLOPHOSPHOESTERASE"/>
    <property type="match status" value="1"/>
</dbReference>
<gene>
    <name evidence="3" type="ORF">ab3b_00775</name>
</gene>
<dbReference type="Proteomes" id="UP000032289">
    <property type="component" value="Unassembled WGS sequence"/>
</dbReference>
<dbReference type="GO" id="GO:0016791">
    <property type="term" value="F:phosphatase activity"/>
    <property type="evidence" value="ECO:0007669"/>
    <property type="project" value="TreeGrafter"/>
</dbReference>